<sequence>MRRSITLACALTALPALAPAAPLPHFTQPTAIWNVDVSHATLRANSAAMMTHLASFSPHGWGDGRDFDFHIDFSFYVLHANGSTPTRPIVAWPSEGEYYSPDCDAPGLPFPMPAGGGIEGTDPPAYACDAGDEDCHLLVVNDASNILYEAYATESADATGVHAICGLRWDLAKVYPRHGRGEHCTSADGAGFPIAPLLFNADEVWAAAQAHGDLGHAIRFILGNNRMANDKYVHPASHGTFTTSDNDPNAVPYGSRLKLKQSFDINAFSTNESVRVLLRTLQKYGMFLSDGGGVPLTAESDRFTTHKWDDADIDVDSHSLYGLRPTDFDVVEAGDPMTVSYDCERTPDDFIYIDGYDF</sequence>
<comment type="caution">
    <text evidence="2">The sequence shown here is derived from an EMBL/GenBank/DDBJ whole genome shotgun (WGS) entry which is preliminary data.</text>
</comment>
<dbReference type="RefSeq" id="WP_131994531.1">
    <property type="nucleotide sequence ID" value="NZ_SLWQ01000002.1"/>
</dbReference>
<dbReference type="Proteomes" id="UP000294862">
    <property type="component" value="Unassembled WGS sequence"/>
</dbReference>
<accession>A0A4R2IGI7</accession>
<proteinExistence type="predicted"/>
<evidence type="ECO:0000313" key="2">
    <source>
        <dbReference type="EMBL" id="TCO41835.1"/>
    </source>
</evidence>
<evidence type="ECO:0000313" key="3">
    <source>
        <dbReference type="Proteomes" id="UP000294862"/>
    </source>
</evidence>
<gene>
    <name evidence="2" type="ORF">EV148_102186</name>
</gene>
<evidence type="ECO:0000256" key="1">
    <source>
        <dbReference type="SAM" id="SignalP"/>
    </source>
</evidence>
<keyword evidence="3" id="KW-1185">Reference proteome</keyword>
<organism evidence="2 3">
    <name type="scientific">Dokdonella fugitiva</name>
    <dbReference type="NCBI Taxonomy" id="328517"/>
    <lineage>
        <taxon>Bacteria</taxon>
        <taxon>Pseudomonadati</taxon>
        <taxon>Pseudomonadota</taxon>
        <taxon>Gammaproteobacteria</taxon>
        <taxon>Lysobacterales</taxon>
        <taxon>Rhodanobacteraceae</taxon>
        <taxon>Dokdonella</taxon>
    </lineage>
</organism>
<dbReference type="OrthoDB" id="8771597at2"/>
<dbReference type="AlphaFoldDB" id="A0A4R2IGI7"/>
<dbReference type="EMBL" id="SLWQ01000002">
    <property type="protein sequence ID" value="TCO41835.1"/>
    <property type="molecule type" value="Genomic_DNA"/>
</dbReference>
<reference evidence="2 3" key="1">
    <citation type="journal article" date="2015" name="Stand. Genomic Sci.">
        <title>Genomic Encyclopedia of Bacterial and Archaeal Type Strains, Phase III: the genomes of soil and plant-associated and newly described type strains.</title>
        <authorList>
            <person name="Whitman W.B."/>
            <person name="Woyke T."/>
            <person name="Klenk H.P."/>
            <person name="Zhou Y."/>
            <person name="Lilburn T.G."/>
            <person name="Beck B.J."/>
            <person name="De Vos P."/>
            <person name="Vandamme P."/>
            <person name="Eisen J.A."/>
            <person name="Garrity G."/>
            <person name="Hugenholtz P."/>
            <person name="Kyrpides N.C."/>
        </authorList>
    </citation>
    <scope>NUCLEOTIDE SEQUENCE [LARGE SCALE GENOMIC DNA]</scope>
    <source>
        <strain evidence="2 3">A3</strain>
    </source>
</reference>
<protein>
    <submittedName>
        <fullName evidence="2">Uncharacterized protein</fullName>
    </submittedName>
</protein>
<keyword evidence="1" id="KW-0732">Signal</keyword>
<name>A0A4R2IGI7_9GAMM</name>
<feature type="signal peptide" evidence="1">
    <location>
        <begin position="1"/>
        <end position="20"/>
    </location>
</feature>
<feature type="chain" id="PRO_5020305204" evidence="1">
    <location>
        <begin position="21"/>
        <end position="358"/>
    </location>
</feature>